<protein>
    <submittedName>
        <fullName evidence="2">Uncharacterized protein</fullName>
    </submittedName>
</protein>
<feature type="region of interest" description="Disordered" evidence="1">
    <location>
        <begin position="38"/>
        <end position="63"/>
    </location>
</feature>
<name>A0ABR6QXR0_RHITR</name>
<keyword evidence="3" id="KW-1185">Reference proteome</keyword>
<comment type="caution">
    <text evidence="2">The sequence shown here is derived from an EMBL/GenBank/DDBJ whole genome shotgun (WGS) entry which is preliminary data.</text>
</comment>
<dbReference type="EMBL" id="JACHBF010000005">
    <property type="protein sequence ID" value="MBB6491708.1"/>
    <property type="molecule type" value="Genomic_DNA"/>
</dbReference>
<gene>
    <name evidence="2" type="ORF">GGD45_002110</name>
</gene>
<evidence type="ECO:0000313" key="3">
    <source>
        <dbReference type="Proteomes" id="UP000526625"/>
    </source>
</evidence>
<reference evidence="2 3" key="1">
    <citation type="submission" date="2020-08" db="EMBL/GenBank/DDBJ databases">
        <title>Genomic Encyclopedia of Type Strains, Phase IV (KMG-V): Genome sequencing to study the core and pangenomes of soil and plant-associated prokaryotes.</title>
        <authorList>
            <person name="Whitman W."/>
        </authorList>
    </citation>
    <scope>NUCLEOTIDE SEQUENCE [LARGE SCALE GENOMIC DNA]</scope>
    <source>
        <strain evidence="2 3">SEMIA 4059</strain>
    </source>
</reference>
<evidence type="ECO:0000256" key="1">
    <source>
        <dbReference type="SAM" id="MobiDB-lite"/>
    </source>
</evidence>
<accession>A0ABR6QXR0</accession>
<proteinExistence type="predicted"/>
<evidence type="ECO:0000313" key="2">
    <source>
        <dbReference type="EMBL" id="MBB6491708.1"/>
    </source>
</evidence>
<sequence length="63" mass="7108">MLIAAIRKNATDLVRPCASKALLPLEEHVRDTEIDLWKKGKQTQQSPPETEEGNEGIARRAWP</sequence>
<dbReference type="Proteomes" id="UP000526625">
    <property type="component" value="Unassembled WGS sequence"/>
</dbReference>
<organism evidence="2 3">
    <name type="scientific">Rhizobium tropici</name>
    <dbReference type="NCBI Taxonomy" id="398"/>
    <lineage>
        <taxon>Bacteria</taxon>
        <taxon>Pseudomonadati</taxon>
        <taxon>Pseudomonadota</taxon>
        <taxon>Alphaproteobacteria</taxon>
        <taxon>Hyphomicrobiales</taxon>
        <taxon>Rhizobiaceae</taxon>
        <taxon>Rhizobium/Agrobacterium group</taxon>
        <taxon>Rhizobium</taxon>
    </lineage>
</organism>